<gene>
    <name evidence="1" type="ORF">RTO_04150</name>
</gene>
<accession>D4M1S1</accession>
<evidence type="ECO:0000313" key="1">
    <source>
        <dbReference type="EMBL" id="CBL25183.1"/>
    </source>
</evidence>
<organism evidence="1 2">
    <name type="scientific">[Ruminococcus] torques L2-14</name>
    <dbReference type="NCBI Taxonomy" id="657313"/>
    <lineage>
        <taxon>Bacteria</taxon>
        <taxon>Bacillati</taxon>
        <taxon>Bacillota</taxon>
        <taxon>Clostridia</taxon>
        <taxon>Lachnospirales</taxon>
        <taxon>Lachnospiraceae</taxon>
        <taxon>Mediterraneibacter</taxon>
    </lineage>
</organism>
<evidence type="ECO:0000313" key="2">
    <source>
        <dbReference type="Proteomes" id="UP000008956"/>
    </source>
</evidence>
<dbReference type="EMBL" id="FP929055">
    <property type="protein sequence ID" value="CBL25183.1"/>
    <property type="molecule type" value="Genomic_DNA"/>
</dbReference>
<sequence length="305" mass="35595">MIMLFHEIYSTYFQTVAKILAEAVEHPLTTGEINAIIQDYAFEESTLNIPESLGMAHWQLLKEDGTTTLRKKPTMPLTILQKRWINAIALDPRIRLFTDRPIVFSDVEPLFLPEDIYVFDKYSDGDPYENPEYIRNFRLILDAIKHKYQIQISITNRHGKQITTRMIPEYLEYSEKDDKFRLIGTGSKLGNTINLGRISSCEKYENQQGGKVGKRNQPRPRKVIFELIDERNALERVLMHFAHLEKQVEKIDERKYQVTLYYDKEDETEILIRVLSFGPMLHVVKPVAFINLIKGRLSDQKSCGL</sequence>
<dbReference type="KEGG" id="rto:RTO_04150"/>
<protein>
    <recommendedName>
        <fullName evidence="3">WYL domain-containing protein</fullName>
    </recommendedName>
</protein>
<dbReference type="PATRIC" id="fig|657313.3.peg.98"/>
<reference evidence="1 2" key="1">
    <citation type="submission" date="2010-03" db="EMBL/GenBank/DDBJ databases">
        <title>The genome sequence of Ruminococcus torques L2-14.</title>
        <authorList>
            <consortium name="metaHIT consortium -- http://www.metahit.eu/"/>
            <person name="Pajon A."/>
            <person name="Turner K."/>
            <person name="Parkhill J."/>
            <person name="Duncan S."/>
            <person name="Flint H."/>
        </authorList>
    </citation>
    <scope>NUCLEOTIDE SEQUENCE [LARGE SCALE GENOMIC DNA]</scope>
    <source>
        <strain evidence="1 2">L2-14</strain>
    </source>
</reference>
<dbReference type="HOGENOM" id="CLU_073794_0_0_9"/>
<dbReference type="AlphaFoldDB" id="D4M1S1"/>
<reference evidence="1 2" key="2">
    <citation type="submission" date="2010-03" db="EMBL/GenBank/DDBJ databases">
        <authorList>
            <person name="Pajon A."/>
        </authorList>
    </citation>
    <scope>NUCLEOTIDE SEQUENCE [LARGE SCALE GENOMIC DNA]</scope>
    <source>
        <strain evidence="1 2">L2-14</strain>
    </source>
</reference>
<evidence type="ECO:0008006" key="3">
    <source>
        <dbReference type="Google" id="ProtNLM"/>
    </source>
</evidence>
<name>D4M1S1_9FIRM</name>
<dbReference type="Proteomes" id="UP000008956">
    <property type="component" value="Chromosome"/>
</dbReference>
<proteinExistence type="predicted"/>